<evidence type="ECO:0000313" key="1">
    <source>
        <dbReference type="EMBL" id="CAD6193820.1"/>
    </source>
</evidence>
<evidence type="ECO:0000313" key="2">
    <source>
        <dbReference type="Proteomes" id="UP000835052"/>
    </source>
</evidence>
<accession>A0A8S1HKP5</accession>
<dbReference type="Proteomes" id="UP000835052">
    <property type="component" value="Unassembled WGS sequence"/>
</dbReference>
<organism evidence="1 2">
    <name type="scientific">Caenorhabditis auriculariae</name>
    <dbReference type="NCBI Taxonomy" id="2777116"/>
    <lineage>
        <taxon>Eukaryota</taxon>
        <taxon>Metazoa</taxon>
        <taxon>Ecdysozoa</taxon>
        <taxon>Nematoda</taxon>
        <taxon>Chromadorea</taxon>
        <taxon>Rhabditida</taxon>
        <taxon>Rhabditina</taxon>
        <taxon>Rhabditomorpha</taxon>
        <taxon>Rhabditoidea</taxon>
        <taxon>Rhabditidae</taxon>
        <taxon>Peloderinae</taxon>
        <taxon>Caenorhabditis</taxon>
    </lineage>
</organism>
<dbReference type="EMBL" id="CAJGYM010000039">
    <property type="protein sequence ID" value="CAD6193820.1"/>
    <property type="molecule type" value="Genomic_DNA"/>
</dbReference>
<reference evidence="1" key="1">
    <citation type="submission" date="2020-10" db="EMBL/GenBank/DDBJ databases">
        <authorList>
            <person name="Kikuchi T."/>
        </authorList>
    </citation>
    <scope>NUCLEOTIDE SEQUENCE</scope>
    <source>
        <strain evidence="1">NKZ352</strain>
    </source>
</reference>
<keyword evidence="2" id="KW-1185">Reference proteome</keyword>
<dbReference type="AlphaFoldDB" id="A0A8S1HKP5"/>
<sequence length="133" mass="14997">MMKKSSLANMLGEFVALHKTPDFRLSTSSNLEVNEAVREEKLLHKLSASLEFEVPKIVLRNTSARKKERPTSLIDRFMRRKNTSKNEAVSKGEANSENVNILHSRRSSTVSERLNIAITPGETLNPSIHIVKN</sequence>
<name>A0A8S1HKP5_9PELO</name>
<gene>
    <name evidence="1" type="ORF">CAUJ_LOCUS9739</name>
</gene>
<dbReference type="OrthoDB" id="5873488at2759"/>
<comment type="caution">
    <text evidence="1">The sequence shown here is derived from an EMBL/GenBank/DDBJ whole genome shotgun (WGS) entry which is preliminary data.</text>
</comment>
<protein>
    <submittedName>
        <fullName evidence="1">Uncharacterized protein</fullName>
    </submittedName>
</protein>
<proteinExistence type="predicted"/>